<dbReference type="EMBL" id="PGCK01000014">
    <property type="protein sequence ID" value="MCD1296176.1"/>
    <property type="molecule type" value="Genomic_DNA"/>
</dbReference>
<gene>
    <name evidence="10" type="ORF">CUJ83_14330</name>
</gene>
<dbReference type="InterPro" id="IPR013984">
    <property type="entry name" value="Ald_Fedxn_OxRdtase_dom2"/>
</dbReference>
<dbReference type="InterPro" id="IPR013985">
    <property type="entry name" value="Ald_Fedxn_OxRdtase_dom3"/>
</dbReference>
<protein>
    <submittedName>
        <fullName evidence="10">Aldehyde:ferredoxin oxidoreductase</fullName>
    </submittedName>
</protein>
<dbReference type="SMART" id="SM00790">
    <property type="entry name" value="AFOR_N"/>
    <property type="match status" value="1"/>
</dbReference>
<dbReference type="Pfam" id="PF01314">
    <property type="entry name" value="AFOR_C"/>
    <property type="match status" value="1"/>
</dbReference>
<keyword evidence="3" id="KW-0004">4Fe-4S</keyword>
<dbReference type="SUPFAM" id="SSF56228">
    <property type="entry name" value="Aldehyde ferredoxin oxidoreductase, N-terminal domain"/>
    <property type="match status" value="1"/>
</dbReference>
<comment type="cofactor">
    <cofactor evidence="8">
        <name>tungstopterin</name>
        <dbReference type="ChEBI" id="CHEBI:30402"/>
    </cofactor>
</comment>
<evidence type="ECO:0000256" key="3">
    <source>
        <dbReference type="ARBA" id="ARBA00022485"/>
    </source>
</evidence>
<dbReference type="InterPro" id="IPR001203">
    <property type="entry name" value="OxRdtase_Ald_Fedxn_C"/>
</dbReference>
<evidence type="ECO:0000256" key="5">
    <source>
        <dbReference type="ARBA" id="ARBA00023002"/>
    </source>
</evidence>
<evidence type="ECO:0000256" key="7">
    <source>
        <dbReference type="ARBA" id="ARBA00023014"/>
    </source>
</evidence>
<accession>A0AAP2REJ0</accession>
<keyword evidence="11" id="KW-1185">Reference proteome</keyword>
<dbReference type="GO" id="GO:0046872">
    <property type="term" value="F:metal ion binding"/>
    <property type="evidence" value="ECO:0007669"/>
    <property type="project" value="UniProtKB-KW"/>
</dbReference>
<dbReference type="GO" id="GO:0016625">
    <property type="term" value="F:oxidoreductase activity, acting on the aldehyde or oxo group of donors, iron-sulfur protein as acceptor"/>
    <property type="evidence" value="ECO:0007669"/>
    <property type="project" value="InterPro"/>
</dbReference>
<dbReference type="PANTHER" id="PTHR30038">
    <property type="entry name" value="ALDEHYDE FERREDOXIN OXIDOREDUCTASE"/>
    <property type="match status" value="1"/>
</dbReference>
<keyword evidence="7" id="KW-0411">Iron-sulfur</keyword>
<evidence type="ECO:0000256" key="4">
    <source>
        <dbReference type="ARBA" id="ARBA00022723"/>
    </source>
</evidence>
<evidence type="ECO:0000313" key="11">
    <source>
        <dbReference type="Proteomes" id="UP001320159"/>
    </source>
</evidence>
<reference evidence="10 11" key="1">
    <citation type="submission" date="2017-11" db="EMBL/GenBank/DDBJ databases">
        <title>Isolation and Characterization of Family Methanocellaceae Species from Potential Methane Hydrate Area Offshore Southwestern Taiwan.</title>
        <authorList>
            <person name="Zhang W.-L."/>
            <person name="Chen W.-C."/>
            <person name="Lai M.-C."/>
            <person name="Chen S.-C."/>
        </authorList>
    </citation>
    <scope>NUCLEOTIDE SEQUENCE [LARGE SCALE GENOMIC DNA]</scope>
    <source>
        <strain evidence="10 11">CWC-04</strain>
    </source>
</reference>
<sequence length="630" mass="68361">MKGLWGKIIRVNLAGGSVKVEDVPEHIARSCPGGKALAAHYAIREIPKGVDPLGPENNLYLFTGVLTGTATPTGNRFVAATKSPLTGTFTDSYGGGYWGPELRFAGYDGMILEGISESPVRIHIQDDDIGILDASDIWGTDTWTATERIKNAYGTLKKPLKVLSIGQAGERQDVLSAIIADARAAARGGVGAVMGSKNLKAISIIGSKRPPVDDHKGMMALVKEQNMRLNKNPVTAESLRYRGTPNILMGVNEVGALPTRNFQDGQFEGAENISGESMRKVLWNGGKNWHPCWNCVIKCTHFTVLEQPGYEGKIDDGPEYETTALLGSCCGIDDPKAIALADYILDGYGMDTISVGNTIAFLMECYEKGIIGKDITNGLDLRFGNKDAWLAAIHAAGKSEGILGRLVANGTKKASEEIGKGTDKFAANVKGQEIPAYDPRCGQGTALSYARCERGADHLKPWVFNKEYLTSEERTDPFDTSDKPGLIKRENEASALLDCICVCRFVANELTLQNDFLMLVNAATGFDYSWPEFWEIGERAVNLVRSFTSREGFGRKDDSLPERFVKVPLSSGLAKGNVARVDEMLPKYYEICGWDSNGMPTKEKLRSLGLEFVIEELYGAAETAAAARAA</sequence>
<dbReference type="InterPro" id="IPR036021">
    <property type="entry name" value="Tungsten_al_ferr_oxy-like_C"/>
</dbReference>
<keyword evidence="6" id="KW-0408">Iron</keyword>
<dbReference type="GO" id="GO:0009055">
    <property type="term" value="F:electron transfer activity"/>
    <property type="evidence" value="ECO:0007669"/>
    <property type="project" value="InterPro"/>
</dbReference>
<evidence type="ECO:0000256" key="1">
    <source>
        <dbReference type="ARBA" id="ARBA00001966"/>
    </source>
</evidence>
<evidence type="ECO:0000259" key="9">
    <source>
        <dbReference type="SMART" id="SM00790"/>
    </source>
</evidence>
<comment type="similarity">
    <text evidence="2">Belongs to the AOR/FOR family.</text>
</comment>
<dbReference type="Gene3D" id="1.10.569.10">
    <property type="entry name" value="Aldehyde Ferredoxin Oxidoreductase Protein, subunit A, domain 2"/>
    <property type="match status" value="1"/>
</dbReference>
<dbReference type="GO" id="GO:0051539">
    <property type="term" value="F:4 iron, 4 sulfur cluster binding"/>
    <property type="evidence" value="ECO:0007669"/>
    <property type="project" value="UniProtKB-KW"/>
</dbReference>
<comment type="caution">
    <text evidence="10">The sequence shown here is derived from an EMBL/GenBank/DDBJ whole genome shotgun (WGS) entry which is preliminary data.</text>
</comment>
<comment type="cofactor">
    <cofactor evidence="1">
        <name>[4Fe-4S] cluster</name>
        <dbReference type="ChEBI" id="CHEBI:49883"/>
    </cofactor>
</comment>
<evidence type="ECO:0000256" key="2">
    <source>
        <dbReference type="ARBA" id="ARBA00011032"/>
    </source>
</evidence>
<dbReference type="RefSeq" id="WP_230743115.1">
    <property type="nucleotide sequence ID" value="NZ_PGCK01000014.1"/>
</dbReference>
<dbReference type="Proteomes" id="UP001320159">
    <property type="component" value="Unassembled WGS sequence"/>
</dbReference>
<dbReference type="Pfam" id="PF02730">
    <property type="entry name" value="AFOR_N"/>
    <property type="match status" value="1"/>
</dbReference>
<keyword evidence="5" id="KW-0560">Oxidoreductase</keyword>
<dbReference type="InterPro" id="IPR013983">
    <property type="entry name" value="Ald_Fedxn_OxRdtase_N"/>
</dbReference>
<dbReference type="PANTHER" id="PTHR30038:SF0">
    <property type="entry name" value="TUNGSTEN-CONTAINING ALDEHYDE FERREDOXIN OXIDOREDUCTASE"/>
    <property type="match status" value="1"/>
</dbReference>
<keyword evidence="4" id="KW-0479">Metal-binding</keyword>
<evidence type="ECO:0000256" key="8">
    <source>
        <dbReference type="ARBA" id="ARBA00049934"/>
    </source>
</evidence>
<dbReference type="InterPro" id="IPR051919">
    <property type="entry name" value="W-dependent_AOR"/>
</dbReference>
<feature type="domain" description="Aldehyde ferredoxin oxidoreductase N-terminal" evidence="9">
    <location>
        <begin position="4"/>
        <end position="208"/>
    </location>
</feature>
<evidence type="ECO:0000313" key="10">
    <source>
        <dbReference type="EMBL" id="MCD1296176.1"/>
    </source>
</evidence>
<dbReference type="SUPFAM" id="SSF48310">
    <property type="entry name" value="Aldehyde ferredoxin oxidoreductase, C-terminal domains"/>
    <property type="match status" value="1"/>
</dbReference>
<organism evidence="10 11">
    <name type="scientific">Methanooceanicella nereidis</name>
    <dbReference type="NCBI Taxonomy" id="2052831"/>
    <lineage>
        <taxon>Archaea</taxon>
        <taxon>Methanobacteriati</taxon>
        <taxon>Methanobacteriota</taxon>
        <taxon>Stenosarchaea group</taxon>
        <taxon>Methanomicrobia</taxon>
        <taxon>Methanocellales</taxon>
        <taxon>Methanocellaceae</taxon>
        <taxon>Methanooceanicella</taxon>
    </lineage>
</organism>
<evidence type="ECO:0000256" key="6">
    <source>
        <dbReference type="ARBA" id="ARBA00023004"/>
    </source>
</evidence>
<dbReference type="AlphaFoldDB" id="A0AAP2REJ0"/>
<proteinExistence type="inferred from homology"/>
<dbReference type="Gene3D" id="1.10.599.10">
    <property type="entry name" value="Aldehyde Ferredoxin Oxidoreductase Protein, subunit A, domain 3"/>
    <property type="match status" value="1"/>
</dbReference>
<dbReference type="Gene3D" id="3.60.9.10">
    <property type="entry name" value="Aldehyde ferredoxin oxidoreductase, N-terminal domain"/>
    <property type="match status" value="1"/>
</dbReference>
<dbReference type="InterPro" id="IPR036503">
    <property type="entry name" value="Ald_Fedxn_OxRdtase_N_sf"/>
</dbReference>
<name>A0AAP2REJ0_9EURY</name>